<accession>A0A1R3GM93</accession>
<dbReference type="AlphaFoldDB" id="A0A1R3GM93"/>
<dbReference type="EMBL" id="AWWV01014019">
    <property type="protein sequence ID" value="OMO59176.1"/>
    <property type="molecule type" value="Genomic_DNA"/>
</dbReference>
<dbReference type="Gramene" id="OMO59176">
    <property type="protein sequence ID" value="OMO59176"/>
    <property type="gene ID" value="CCACVL1_25024"/>
</dbReference>
<sequence length="54" mass="5824">MKALKGLDFQLAAWHPANSASLAQVRDGRFIRGFLSISEKKGMESSVESKGSQG</sequence>
<proteinExistence type="predicted"/>
<organism evidence="1 2">
    <name type="scientific">Corchorus capsularis</name>
    <name type="common">Jute</name>
    <dbReference type="NCBI Taxonomy" id="210143"/>
    <lineage>
        <taxon>Eukaryota</taxon>
        <taxon>Viridiplantae</taxon>
        <taxon>Streptophyta</taxon>
        <taxon>Embryophyta</taxon>
        <taxon>Tracheophyta</taxon>
        <taxon>Spermatophyta</taxon>
        <taxon>Magnoliopsida</taxon>
        <taxon>eudicotyledons</taxon>
        <taxon>Gunneridae</taxon>
        <taxon>Pentapetalae</taxon>
        <taxon>rosids</taxon>
        <taxon>malvids</taxon>
        <taxon>Malvales</taxon>
        <taxon>Malvaceae</taxon>
        <taxon>Grewioideae</taxon>
        <taxon>Apeibeae</taxon>
        <taxon>Corchorus</taxon>
    </lineage>
</organism>
<evidence type="ECO:0000313" key="1">
    <source>
        <dbReference type="EMBL" id="OMO59176.1"/>
    </source>
</evidence>
<keyword evidence="2" id="KW-1185">Reference proteome</keyword>
<comment type="caution">
    <text evidence="1">The sequence shown here is derived from an EMBL/GenBank/DDBJ whole genome shotgun (WGS) entry which is preliminary data.</text>
</comment>
<gene>
    <name evidence="1" type="ORF">CCACVL1_25024</name>
</gene>
<evidence type="ECO:0000313" key="2">
    <source>
        <dbReference type="Proteomes" id="UP000188268"/>
    </source>
</evidence>
<reference evidence="1 2" key="1">
    <citation type="submission" date="2013-09" db="EMBL/GenBank/DDBJ databases">
        <title>Corchorus capsularis genome sequencing.</title>
        <authorList>
            <person name="Alam M."/>
            <person name="Haque M.S."/>
            <person name="Islam M.S."/>
            <person name="Emdad E.M."/>
            <person name="Islam M.M."/>
            <person name="Ahmed B."/>
            <person name="Halim A."/>
            <person name="Hossen Q.M.M."/>
            <person name="Hossain M.Z."/>
            <person name="Ahmed R."/>
            <person name="Khan M.M."/>
            <person name="Islam R."/>
            <person name="Rashid M.M."/>
            <person name="Khan S.A."/>
            <person name="Rahman M.S."/>
            <person name="Alam M."/>
        </authorList>
    </citation>
    <scope>NUCLEOTIDE SEQUENCE [LARGE SCALE GENOMIC DNA]</scope>
    <source>
        <strain evidence="2">cv. CVL-1</strain>
        <tissue evidence="1">Whole seedling</tissue>
    </source>
</reference>
<dbReference type="Proteomes" id="UP000188268">
    <property type="component" value="Unassembled WGS sequence"/>
</dbReference>
<name>A0A1R3GM93_COCAP</name>
<protein>
    <submittedName>
        <fullName evidence="1">Uncharacterized protein</fullName>
    </submittedName>
</protein>